<name>A0A9P9RDG0_FUSSL</name>
<sequence length="592" mass="65543">MSRVGLILPPSEKRVSIPQKVRLKGIQVANSISGIVGLGFLTQDGAGTITRTTTGIINKPPCGVGVATLYPQVGYKLSGLIIGLDACKFISVQLLELEGGPDTSRSGSVSAKCAKPWFWHPFEPNPRDKSTSLHMPAADEEIPTFVLNMDFGGADGSRLSLLNRIVAFHDDCHDSLRGFSFFYTDGSEEAFGIRGIVDTASKRWTCIEQSLALNGPGGERIAKLIFEHRHTALGQYLHVIKMLTNHGRTLEFRRCNRGLDDRGLEKEECLAPPQGKLMTGILATVQLPVGSLQSLGLSSLADVPSMTPKSHRKPTKAPCTFSMDQHHWGKAPRVLQNSSSCFTSAVLSKIRRIGLSAGIPDRSRGPGHISGLRFEFWGSEVPVYVGQWFHEVDMLCLEPGERVSSFTFLQAQESSPNNTQRENSGRITGIKICKSGSGQKEVEICFGDRDDMLAYSFTENPYEELDGLAWSFDHQCDYIYVITRCSRPHAGTVLELYGIMDVWPNSRIPDKLFWKAQDDKGNYLRISHIHAFFNDYKLSGLVFAYGNGQIRRQSGHVEGDRASMRLENDERITKVDFLTDSQSRDEIIVGPD</sequence>
<evidence type="ECO:0000313" key="1">
    <source>
        <dbReference type="EMBL" id="KAH7274957.1"/>
    </source>
</evidence>
<comment type="caution">
    <text evidence="1">The sequence shown here is derived from an EMBL/GenBank/DDBJ whole genome shotgun (WGS) entry which is preliminary data.</text>
</comment>
<organism evidence="1 2">
    <name type="scientific">Fusarium solani</name>
    <name type="common">Filamentous fungus</name>
    <dbReference type="NCBI Taxonomy" id="169388"/>
    <lineage>
        <taxon>Eukaryota</taxon>
        <taxon>Fungi</taxon>
        <taxon>Dikarya</taxon>
        <taxon>Ascomycota</taxon>
        <taxon>Pezizomycotina</taxon>
        <taxon>Sordariomycetes</taxon>
        <taxon>Hypocreomycetidae</taxon>
        <taxon>Hypocreales</taxon>
        <taxon>Nectriaceae</taxon>
        <taxon>Fusarium</taxon>
        <taxon>Fusarium solani species complex</taxon>
    </lineage>
</organism>
<dbReference type="EMBL" id="JAGTJS010000001">
    <property type="protein sequence ID" value="KAH7274957.1"/>
    <property type="molecule type" value="Genomic_DNA"/>
</dbReference>
<dbReference type="OrthoDB" id="5273847at2759"/>
<protein>
    <submittedName>
        <fullName evidence="1">Uncharacterized protein</fullName>
    </submittedName>
</protein>
<dbReference type="AlphaFoldDB" id="A0A9P9RDG0"/>
<accession>A0A9P9RDG0</accession>
<keyword evidence="2" id="KW-1185">Reference proteome</keyword>
<proteinExistence type="predicted"/>
<reference evidence="1" key="1">
    <citation type="journal article" date="2021" name="Nat. Commun.">
        <title>Genetic determinants of endophytism in the Arabidopsis root mycobiome.</title>
        <authorList>
            <person name="Mesny F."/>
            <person name="Miyauchi S."/>
            <person name="Thiergart T."/>
            <person name="Pickel B."/>
            <person name="Atanasova L."/>
            <person name="Karlsson M."/>
            <person name="Huettel B."/>
            <person name="Barry K.W."/>
            <person name="Haridas S."/>
            <person name="Chen C."/>
            <person name="Bauer D."/>
            <person name="Andreopoulos W."/>
            <person name="Pangilinan J."/>
            <person name="LaButti K."/>
            <person name="Riley R."/>
            <person name="Lipzen A."/>
            <person name="Clum A."/>
            <person name="Drula E."/>
            <person name="Henrissat B."/>
            <person name="Kohler A."/>
            <person name="Grigoriev I.V."/>
            <person name="Martin F.M."/>
            <person name="Hacquard S."/>
        </authorList>
    </citation>
    <scope>NUCLEOTIDE SEQUENCE</scope>
    <source>
        <strain evidence="1">FSSC 5 MPI-SDFR-AT-0091</strain>
    </source>
</reference>
<gene>
    <name evidence="1" type="ORF">B0J15DRAFT_540018</name>
</gene>
<dbReference type="Proteomes" id="UP000736672">
    <property type="component" value="Unassembled WGS sequence"/>
</dbReference>
<evidence type="ECO:0000313" key="2">
    <source>
        <dbReference type="Proteomes" id="UP000736672"/>
    </source>
</evidence>